<comment type="similarity">
    <text evidence="2">Belongs to the TRAFAC class translation factor GTPase superfamily. Classic translation factor GTPase family. EF-Tu/EF-1A subfamily.</text>
</comment>
<dbReference type="Gene3D" id="2.40.30.10">
    <property type="entry name" value="Translation factors"/>
    <property type="match status" value="2"/>
</dbReference>
<dbReference type="GO" id="GO:0005525">
    <property type="term" value="F:GTP binding"/>
    <property type="evidence" value="ECO:0007669"/>
    <property type="project" value="UniProtKB-KW"/>
</dbReference>
<evidence type="ECO:0000256" key="4">
    <source>
        <dbReference type="ARBA" id="ARBA00022741"/>
    </source>
</evidence>
<keyword evidence="3" id="KW-0963">Cytoplasm</keyword>
<dbReference type="GO" id="GO:0003924">
    <property type="term" value="F:GTPase activity"/>
    <property type="evidence" value="ECO:0007669"/>
    <property type="project" value="InterPro"/>
</dbReference>
<evidence type="ECO:0000256" key="7">
    <source>
        <dbReference type="ARBA" id="ARBA00023134"/>
    </source>
</evidence>
<evidence type="ECO:0000256" key="2">
    <source>
        <dbReference type="ARBA" id="ARBA00007249"/>
    </source>
</evidence>
<evidence type="ECO:0000256" key="3">
    <source>
        <dbReference type="ARBA" id="ARBA00022490"/>
    </source>
</evidence>
<keyword evidence="4" id="KW-0547">Nucleotide-binding</keyword>
<dbReference type="InterPro" id="IPR054696">
    <property type="entry name" value="GTP-eEF1A_C"/>
</dbReference>
<dbReference type="Pfam" id="PF03144">
    <property type="entry name" value="GTP_EFTU_D2"/>
    <property type="match status" value="1"/>
</dbReference>
<dbReference type="AlphaFoldDB" id="Q9GP26"/>
<comment type="subcellular location">
    <subcellularLocation>
        <location evidence="1">Cytoplasm</location>
    </subcellularLocation>
</comment>
<dbReference type="NCBIfam" id="NF008969">
    <property type="entry name" value="PRK12317.1"/>
    <property type="match status" value="1"/>
</dbReference>
<dbReference type="CDD" id="cd03705">
    <property type="entry name" value="EF1_alpha_III"/>
    <property type="match status" value="1"/>
</dbReference>
<keyword evidence="6" id="KW-0648">Protein biosynthesis</keyword>
<dbReference type="SUPFAM" id="SSF50447">
    <property type="entry name" value="Translation proteins"/>
    <property type="match status" value="1"/>
</dbReference>
<dbReference type="InterPro" id="IPR027417">
    <property type="entry name" value="P-loop_NTPase"/>
</dbReference>
<dbReference type="PANTHER" id="PTHR23115">
    <property type="entry name" value="TRANSLATION FACTOR"/>
    <property type="match status" value="1"/>
</dbReference>
<dbReference type="FunFam" id="2.40.30.10:FF:000003">
    <property type="entry name" value="Elongation factor 1-alpha"/>
    <property type="match status" value="1"/>
</dbReference>
<gene>
    <name evidence="9" type="primary">EF1A</name>
</gene>
<evidence type="ECO:0000256" key="1">
    <source>
        <dbReference type="ARBA" id="ARBA00004496"/>
    </source>
</evidence>
<dbReference type="InterPro" id="IPR050100">
    <property type="entry name" value="TRAFAC_GTPase_members"/>
</dbReference>
<dbReference type="CDD" id="cd01883">
    <property type="entry name" value="EF1_alpha"/>
    <property type="match status" value="1"/>
</dbReference>
<dbReference type="InterPro" id="IPR004161">
    <property type="entry name" value="EFTu-like_2"/>
</dbReference>
<accession>Q9GP26</accession>
<dbReference type="GO" id="GO:0005737">
    <property type="term" value="C:cytoplasm"/>
    <property type="evidence" value="ECO:0007669"/>
    <property type="project" value="UniProtKB-SubCell"/>
</dbReference>
<dbReference type="SUPFAM" id="SSF50465">
    <property type="entry name" value="EF-Tu/eEF-1alpha/eIF2-gamma C-terminal domain"/>
    <property type="match status" value="1"/>
</dbReference>
<dbReference type="InterPro" id="IPR000795">
    <property type="entry name" value="T_Tr_GTP-bd_dom"/>
</dbReference>
<dbReference type="Gene3D" id="3.40.50.300">
    <property type="entry name" value="P-loop containing nucleotide triphosphate hydrolases"/>
    <property type="match status" value="1"/>
</dbReference>
<dbReference type="FunFam" id="3.40.50.300:FF:000090">
    <property type="entry name" value="Elongation factor 1-alpha"/>
    <property type="match status" value="1"/>
</dbReference>
<dbReference type="InterPro" id="IPR009000">
    <property type="entry name" value="Transl_B-barrel_sf"/>
</dbReference>
<protein>
    <submittedName>
        <fullName evidence="9">Elongation factor 1A</fullName>
    </submittedName>
</protein>
<dbReference type="EMBL" id="Y09023">
    <property type="protein sequence ID" value="CAA70221.1"/>
    <property type="molecule type" value="mRNA"/>
</dbReference>
<dbReference type="NCBIfam" id="TIGR00483">
    <property type="entry name" value="EF-1_alpha"/>
    <property type="match status" value="1"/>
</dbReference>
<dbReference type="SUPFAM" id="SSF52540">
    <property type="entry name" value="P-loop containing nucleoside triphosphate hydrolases"/>
    <property type="match status" value="1"/>
</dbReference>
<dbReference type="InterPro" id="IPR004539">
    <property type="entry name" value="Transl_elong_EF1A_euk/arc"/>
</dbReference>
<sequence>MPKEKTHINIVVIGHVDSGKSTTTGHLIYKCGGIDKRAIEKFEKEAQEIGKGSFKYAWVLDKLKAERAGITIDIALWKFETTKYYITVIDAPGHRDFIKNMITGTSQADCAVLIVASGTGEFEAGISKNGQTREHALLAYSLGVKQLIVGVNKMDSTEPPYSQARYDEITKEVGTYIKKVGYNPKAVAFVPISGWHGDNMLEESPNMKWFKGWNVERKEGNASGKTLFNPLDSILPPTRPTDKPLRLPLQDVYKIGGIGTVPVGRVETGILKPGTVVTFSPAGISTEVKSVEMHHEALTEALPGDNVGFNVKNISVKDIKRGMVAGDSKNDPPKEAKTFTAQVIVLNHPGQIHAGYAPVLDCHTAHIACKFTELKEKIDRSGKKLEDNPKFVKSGDAAIVILTPSKPMCVESFSEYPPLGRFAVRDMKQTVAVGVIKSVEKKEKEGKATKSAQKKGK</sequence>
<dbReference type="GO" id="GO:0003746">
    <property type="term" value="F:translation elongation factor activity"/>
    <property type="evidence" value="ECO:0007669"/>
    <property type="project" value="UniProtKB-KW"/>
</dbReference>
<keyword evidence="5 9" id="KW-0251">Elongation factor</keyword>
<dbReference type="InterPro" id="IPR009001">
    <property type="entry name" value="Transl_elong_EF1A/Init_IF2_C"/>
</dbReference>
<feature type="domain" description="Tr-type G" evidence="8">
    <location>
        <begin position="5"/>
        <end position="241"/>
    </location>
</feature>
<dbReference type="PROSITE" id="PS51722">
    <property type="entry name" value="G_TR_2"/>
    <property type="match status" value="1"/>
</dbReference>
<dbReference type="PRINTS" id="PR00315">
    <property type="entry name" value="ELONGATNFCT"/>
</dbReference>
<dbReference type="Pfam" id="PF22594">
    <property type="entry name" value="GTP-eEF1A_C"/>
    <property type="match status" value="1"/>
</dbReference>
<evidence type="ECO:0000313" key="9">
    <source>
        <dbReference type="EMBL" id="CAA70221.1"/>
    </source>
</evidence>
<evidence type="ECO:0000256" key="5">
    <source>
        <dbReference type="ARBA" id="ARBA00022768"/>
    </source>
</evidence>
<dbReference type="FunFam" id="2.40.30.10:FF:000005">
    <property type="entry name" value="Elongation factor 1-alpha"/>
    <property type="match status" value="1"/>
</dbReference>
<reference evidence="9" key="1">
    <citation type="submission" date="1996-10" db="EMBL/GenBank/DDBJ databases">
        <authorList>
            <person name="Krasko A."/>
            <person name="Mueller W.E.G."/>
        </authorList>
    </citation>
    <scope>NUCLEOTIDE SEQUENCE</scope>
</reference>
<evidence type="ECO:0000259" key="8">
    <source>
        <dbReference type="PROSITE" id="PS51722"/>
    </source>
</evidence>
<name>Q9GP26_GEOCY</name>
<dbReference type="Pfam" id="PF00009">
    <property type="entry name" value="GTP_EFTU"/>
    <property type="match status" value="1"/>
</dbReference>
<organism evidence="9">
    <name type="scientific">Geodia cydonium</name>
    <name type="common">Sponge</name>
    <dbReference type="NCBI Taxonomy" id="6047"/>
    <lineage>
        <taxon>Eukaryota</taxon>
        <taxon>Metazoa</taxon>
        <taxon>Porifera</taxon>
        <taxon>Demospongiae</taxon>
        <taxon>Heteroscleromorpha</taxon>
        <taxon>Tetractinellida</taxon>
        <taxon>Astrophorina</taxon>
        <taxon>Geodiidae</taxon>
        <taxon>Geodia</taxon>
    </lineage>
</organism>
<evidence type="ECO:0000256" key="6">
    <source>
        <dbReference type="ARBA" id="ARBA00022917"/>
    </source>
</evidence>
<dbReference type="CDD" id="cd03693">
    <property type="entry name" value="EF1_alpha_II"/>
    <property type="match status" value="1"/>
</dbReference>
<proteinExistence type="evidence at transcript level"/>
<keyword evidence="7" id="KW-0342">GTP-binding</keyword>